<evidence type="ECO:0000313" key="2">
    <source>
        <dbReference type="EMBL" id="PAB61086.1"/>
    </source>
</evidence>
<dbReference type="Pfam" id="PF09313">
    <property type="entry name" value="TehB-like"/>
    <property type="match status" value="1"/>
</dbReference>
<comment type="caution">
    <text evidence="2">The sequence shown here is derived from an EMBL/GenBank/DDBJ whole genome shotgun (WGS) entry which is preliminary data.</text>
</comment>
<reference evidence="2 3" key="1">
    <citation type="submission" date="2017-06" db="EMBL/GenBank/DDBJ databases">
        <title>Draft genome sequence of anaerobic fermentative bacterium Anaeromicrobium sediminis DY2726D isolated from West Pacific Ocean sediments.</title>
        <authorList>
            <person name="Zeng X."/>
        </authorList>
    </citation>
    <scope>NUCLEOTIDE SEQUENCE [LARGE SCALE GENOMIC DNA]</scope>
    <source>
        <strain evidence="2 3">DY2726D</strain>
    </source>
</reference>
<accession>A0A267MNH6</accession>
<dbReference type="SUPFAM" id="SSF51197">
    <property type="entry name" value="Clavaminate synthase-like"/>
    <property type="match status" value="1"/>
</dbReference>
<gene>
    <name evidence="2" type="ORF">CCE28_01265</name>
</gene>
<name>A0A267MNH6_9FIRM</name>
<dbReference type="OrthoDB" id="9804312at2"/>
<dbReference type="InterPro" id="IPR014710">
    <property type="entry name" value="RmlC-like_jellyroll"/>
</dbReference>
<evidence type="ECO:0000313" key="3">
    <source>
        <dbReference type="Proteomes" id="UP000216024"/>
    </source>
</evidence>
<keyword evidence="3" id="KW-1185">Reference proteome</keyword>
<dbReference type="Proteomes" id="UP000216024">
    <property type="component" value="Unassembled WGS sequence"/>
</dbReference>
<feature type="domain" description="TehB/YeaR-like" evidence="1">
    <location>
        <begin position="17"/>
        <end position="91"/>
    </location>
</feature>
<organism evidence="2 3">
    <name type="scientific">Anaeromicrobium sediminis</name>
    <dbReference type="NCBI Taxonomy" id="1478221"/>
    <lineage>
        <taxon>Bacteria</taxon>
        <taxon>Bacillati</taxon>
        <taxon>Bacillota</taxon>
        <taxon>Clostridia</taxon>
        <taxon>Peptostreptococcales</taxon>
        <taxon>Thermotaleaceae</taxon>
        <taxon>Anaeromicrobium</taxon>
    </lineage>
</organism>
<protein>
    <recommendedName>
        <fullName evidence="1">TehB/YeaR-like domain-containing protein</fullName>
    </recommendedName>
</protein>
<dbReference type="InterPro" id="IPR015392">
    <property type="entry name" value="TehB/YeaR-like_dom"/>
</dbReference>
<dbReference type="RefSeq" id="WP_095130170.1">
    <property type="nucleotide sequence ID" value="NZ_NIBG01000001.1"/>
</dbReference>
<dbReference type="AlphaFoldDB" id="A0A267MNH6"/>
<dbReference type="EMBL" id="NIBG01000001">
    <property type="protein sequence ID" value="PAB61086.1"/>
    <property type="molecule type" value="Genomic_DNA"/>
</dbReference>
<sequence>MNYQNVSLPEGAAKIGETPIMNENTVAPGILNKHMAPKGKYGNIVVLKGSLDYVWEDTPEDVITADVDHPIVISPERYHHVIITGEVEFKVEFYEVKETETKEIDKDALRPGEDFI</sequence>
<dbReference type="Gene3D" id="2.60.120.10">
    <property type="entry name" value="Jelly Rolls"/>
    <property type="match status" value="1"/>
</dbReference>
<proteinExistence type="predicted"/>
<evidence type="ECO:0000259" key="1">
    <source>
        <dbReference type="Pfam" id="PF09313"/>
    </source>
</evidence>